<evidence type="ECO:0000313" key="3">
    <source>
        <dbReference type="Proteomes" id="UP000007305"/>
    </source>
</evidence>
<reference evidence="2" key="3">
    <citation type="submission" date="2021-05" db="UniProtKB">
        <authorList>
            <consortium name="EnsemblPlants"/>
        </authorList>
    </citation>
    <scope>IDENTIFICATION</scope>
    <source>
        <strain evidence="2">cv. B73</strain>
    </source>
</reference>
<evidence type="ECO:0000256" key="1">
    <source>
        <dbReference type="SAM" id="MobiDB-lite"/>
    </source>
</evidence>
<feature type="region of interest" description="Disordered" evidence="1">
    <location>
        <begin position="1"/>
        <end position="62"/>
    </location>
</feature>
<feature type="region of interest" description="Disordered" evidence="1">
    <location>
        <begin position="84"/>
        <end position="142"/>
    </location>
</feature>
<organism evidence="2 3">
    <name type="scientific">Zea mays</name>
    <name type="common">Maize</name>
    <dbReference type="NCBI Taxonomy" id="4577"/>
    <lineage>
        <taxon>Eukaryota</taxon>
        <taxon>Viridiplantae</taxon>
        <taxon>Streptophyta</taxon>
        <taxon>Embryophyta</taxon>
        <taxon>Tracheophyta</taxon>
        <taxon>Spermatophyta</taxon>
        <taxon>Magnoliopsida</taxon>
        <taxon>Liliopsida</taxon>
        <taxon>Poales</taxon>
        <taxon>Poaceae</taxon>
        <taxon>PACMAD clade</taxon>
        <taxon>Panicoideae</taxon>
        <taxon>Andropogonodae</taxon>
        <taxon>Andropogoneae</taxon>
        <taxon>Tripsacinae</taxon>
        <taxon>Zea</taxon>
    </lineage>
</organism>
<reference evidence="2" key="2">
    <citation type="submission" date="2019-07" db="EMBL/GenBank/DDBJ databases">
        <authorList>
            <person name="Seetharam A."/>
            <person name="Woodhouse M."/>
            <person name="Cannon E."/>
        </authorList>
    </citation>
    <scope>NUCLEOTIDE SEQUENCE [LARGE SCALE GENOMIC DNA]</scope>
    <source>
        <strain evidence="2">cv. B73</strain>
    </source>
</reference>
<feature type="compositionally biased region" description="Basic and acidic residues" evidence="1">
    <location>
        <begin position="41"/>
        <end position="51"/>
    </location>
</feature>
<name>A0A804LT06_MAIZE</name>
<evidence type="ECO:0000313" key="2">
    <source>
        <dbReference type="EnsemblPlants" id="Zm00001eb034350_P001"/>
    </source>
</evidence>
<reference evidence="3" key="1">
    <citation type="submission" date="2015-12" db="EMBL/GenBank/DDBJ databases">
        <title>Update maize B73 reference genome by single molecule sequencing technologies.</title>
        <authorList>
            <consortium name="Maize Genome Sequencing Project"/>
            <person name="Ware D."/>
        </authorList>
    </citation>
    <scope>NUCLEOTIDE SEQUENCE [LARGE SCALE GENOMIC DNA]</scope>
    <source>
        <strain evidence="3">cv. B73</strain>
    </source>
</reference>
<sequence>MEQERGTRRGAQQGRSPDEAEGSSILTRTGTRGSSLVASRRAAEGRAHEGGRGVGRSTPPAVGIAATKADMRLCGAITEEHAATAWATQRQARRRRRGVPRRRDRMEQASTTVCLGRWGRKEAQRAARPPPACAFGGGAADRTGRARDIGEVAVGTIRRSSSPPRELAGCRAVEPGRRGASRREKRCFGEGDEMRPGGACWPTREQEAAV</sequence>
<dbReference type="AlphaFoldDB" id="A0A804LT06"/>
<dbReference type="InParanoid" id="A0A804LT06"/>
<proteinExistence type="predicted"/>
<dbReference type="Gramene" id="Zm00001eb034350_T001">
    <property type="protein sequence ID" value="Zm00001eb034350_P001"/>
    <property type="gene ID" value="Zm00001eb034350"/>
</dbReference>
<feature type="compositionally biased region" description="Basic and acidic residues" evidence="1">
    <location>
        <begin position="186"/>
        <end position="195"/>
    </location>
</feature>
<protein>
    <submittedName>
        <fullName evidence="2">Uncharacterized protein</fullName>
    </submittedName>
</protein>
<feature type="region of interest" description="Disordered" evidence="1">
    <location>
        <begin position="159"/>
        <end position="210"/>
    </location>
</feature>
<accession>A0A804LT06</accession>
<feature type="compositionally biased region" description="Basic residues" evidence="1">
    <location>
        <begin position="91"/>
        <end position="103"/>
    </location>
</feature>
<dbReference type="EnsemblPlants" id="Zm00001eb034350_T001">
    <property type="protein sequence ID" value="Zm00001eb034350_P001"/>
    <property type="gene ID" value="Zm00001eb034350"/>
</dbReference>
<keyword evidence="3" id="KW-1185">Reference proteome</keyword>
<dbReference type="Proteomes" id="UP000007305">
    <property type="component" value="Chromosome 1"/>
</dbReference>
<feature type="compositionally biased region" description="Polar residues" evidence="1">
    <location>
        <begin position="24"/>
        <end position="37"/>
    </location>
</feature>